<gene>
    <name evidence="5" type="primary">RGS7BP</name>
</gene>
<feature type="compositionally biased region" description="Basic and acidic residues" evidence="3">
    <location>
        <begin position="68"/>
        <end position="79"/>
    </location>
</feature>
<organism evidence="4 5">
    <name type="scientific">Trichechus manatus latirostris</name>
    <name type="common">Florida manatee</name>
    <dbReference type="NCBI Taxonomy" id="127582"/>
    <lineage>
        <taxon>Eukaryota</taxon>
        <taxon>Metazoa</taxon>
        <taxon>Chordata</taxon>
        <taxon>Craniata</taxon>
        <taxon>Vertebrata</taxon>
        <taxon>Euteleostomi</taxon>
        <taxon>Mammalia</taxon>
        <taxon>Eutheria</taxon>
        <taxon>Afrotheria</taxon>
        <taxon>Sirenia</taxon>
        <taxon>Trichechidae</taxon>
        <taxon>Trichechus</taxon>
    </lineage>
</organism>
<keyword evidence="2" id="KW-0734">Signal transduction inhibitor</keyword>
<feature type="compositionally biased region" description="Polar residues" evidence="3">
    <location>
        <begin position="47"/>
        <end position="66"/>
    </location>
</feature>
<evidence type="ECO:0000256" key="2">
    <source>
        <dbReference type="ARBA" id="ARBA00022700"/>
    </source>
</evidence>
<dbReference type="RefSeq" id="XP_004374607.1">
    <property type="nucleotide sequence ID" value="XM_004374550.1"/>
</dbReference>
<sequence>MYTTEMLKSICLLGSLQFHRKGKEPEGETRSLDCKIEECAEIPALEYSSSSPTDTQQHSWQVSTDIENTERHARNEKPFKQTQGNYAFTIEKSR</sequence>
<evidence type="ECO:0000256" key="3">
    <source>
        <dbReference type="SAM" id="MobiDB-lite"/>
    </source>
</evidence>
<dbReference type="AlphaFoldDB" id="A0A2Y9DI42"/>
<keyword evidence="4" id="KW-1185">Reference proteome</keyword>
<comment type="similarity">
    <text evidence="1">Belongs to the RGS7BP/RGS9BP family.</text>
</comment>
<dbReference type="OrthoDB" id="9876293at2759"/>
<evidence type="ECO:0000256" key="1">
    <source>
        <dbReference type="ARBA" id="ARBA00007457"/>
    </source>
</evidence>
<dbReference type="Proteomes" id="UP000248480">
    <property type="component" value="Unplaced"/>
</dbReference>
<evidence type="ECO:0000313" key="4">
    <source>
        <dbReference type="Proteomes" id="UP000248480"/>
    </source>
</evidence>
<protein>
    <submittedName>
        <fullName evidence="5">Regulator of G-protein signaling 7-binding protein isoform X2</fullName>
    </submittedName>
</protein>
<proteinExistence type="inferred from homology"/>
<name>A0A2Y9DI42_TRIMA</name>
<dbReference type="GeneID" id="101353644"/>
<feature type="region of interest" description="Disordered" evidence="3">
    <location>
        <begin position="45"/>
        <end position="94"/>
    </location>
</feature>
<reference evidence="5" key="1">
    <citation type="submission" date="2025-08" db="UniProtKB">
        <authorList>
            <consortium name="RefSeq"/>
        </authorList>
    </citation>
    <scope>IDENTIFICATION</scope>
</reference>
<evidence type="ECO:0000313" key="5">
    <source>
        <dbReference type="RefSeq" id="XP_004374607.1"/>
    </source>
</evidence>
<dbReference type="InterPro" id="IPR026512">
    <property type="entry name" value="RGS7BP/RGS9BP"/>
</dbReference>
<dbReference type="PANTHER" id="PTHR21029">
    <property type="entry name" value="R-SEVEN BINDING PROTEIN (R7BP) HOMOLOG"/>
    <property type="match status" value="1"/>
</dbReference>
<dbReference type="CTD" id="401190"/>
<accession>A0A2Y9DI42</accession>
<dbReference type="GO" id="GO:0009968">
    <property type="term" value="P:negative regulation of signal transduction"/>
    <property type="evidence" value="ECO:0007669"/>
    <property type="project" value="UniProtKB-KW"/>
</dbReference>